<dbReference type="EMBL" id="BLAH01000110">
    <property type="protein sequence ID" value="GES38957.1"/>
    <property type="molecule type" value="Genomic_DNA"/>
</dbReference>
<proteinExistence type="predicted"/>
<name>A0ABQ0YQU2_9NOCA</name>
<dbReference type="Proteomes" id="UP000325466">
    <property type="component" value="Unassembled WGS sequence"/>
</dbReference>
<comment type="caution">
    <text evidence="1">The sequence shown here is derived from an EMBL/GenBank/DDBJ whole genome shotgun (WGS) entry which is preliminary data.</text>
</comment>
<evidence type="ECO:0000313" key="2">
    <source>
        <dbReference type="Proteomes" id="UP000325466"/>
    </source>
</evidence>
<gene>
    <name evidence="1" type="ORF">RAJCM14343_4225</name>
</gene>
<sequence>MSVELERLHVPKYRSVRSAEVCLGAAGHMSSPPLTPHT</sequence>
<organism evidence="1 2">
    <name type="scientific">Rhodococcus aetherivorans</name>
    <dbReference type="NCBI Taxonomy" id="191292"/>
    <lineage>
        <taxon>Bacteria</taxon>
        <taxon>Bacillati</taxon>
        <taxon>Actinomycetota</taxon>
        <taxon>Actinomycetes</taxon>
        <taxon>Mycobacteriales</taxon>
        <taxon>Nocardiaceae</taxon>
        <taxon>Rhodococcus</taxon>
    </lineage>
</organism>
<accession>A0ABQ0YQU2</accession>
<reference evidence="1 2" key="1">
    <citation type="journal article" date="2018" name="Biodegradation">
        <title>1,4-Dioxane degradation characteristics of Rhodococcus aetherivorans JCM 14343.</title>
        <authorList>
            <person name="Inoue D."/>
            <person name="Tsunoda T."/>
            <person name="Yamamoto N."/>
            <person name="Ike M."/>
            <person name="Sei K."/>
        </authorList>
    </citation>
    <scope>NUCLEOTIDE SEQUENCE [LARGE SCALE GENOMIC DNA]</scope>
    <source>
        <strain evidence="1 2">JCM 14343</strain>
    </source>
</reference>
<evidence type="ECO:0000313" key="1">
    <source>
        <dbReference type="EMBL" id="GES38957.1"/>
    </source>
</evidence>
<keyword evidence="2" id="KW-1185">Reference proteome</keyword>
<protein>
    <recommendedName>
        <fullName evidence="3">Mobile element protein</fullName>
    </recommendedName>
</protein>
<evidence type="ECO:0008006" key="3">
    <source>
        <dbReference type="Google" id="ProtNLM"/>
    </source>
</evidence>